<dbReference type="InterPro" id="IPR008965">
    <property type="entry name" value="CBM2/CBM3_carb-bd_dom_sf"/>
</dbReference>
<evidence type="ECO:0000313" key="3">
    <source>
        <dbReference type="Proteomes" id="UP001594288"/>
    </source>
</evidence>
<dbReference type="EMBL" id="JBHPEI010000087">
    <property type="protein sequence ID" value="MFC1800210.1"/>
    <property type="molecule type" value="Genomic_DNA"/>
</dbReference>
<comment type="caution">
    <text evidence="2">The sequence shown here is derived from an EMBL/GenBank/DDBJ whole genome shotgun (WGS) entry which is preliminary data.</text>
</comment>
<name>A0ABV6YQ79_UNCEI</name>
<feature type="non-terminal residue" evidence="2">
    <location>
        <position position="1"/>
    </location>
</feature>
<evidence type="ECO:0000259" key="1">
    <source>
        <dbReference type="Pfam" id="PF13860"/>
    </source>
</evidence>
<dbReference type="Gene3D" id="2.60.40.4070">
    <property type="match status" value="1"/>
</dbReference>
<evidence type="ECO:0000313" key="2">
    <source>
        <dbReference type="EMBL" id="MFC1800210.1"/>
    </source>
</evidence>
<dbReference type="InterPro" id="IPR025965">
    <property type="entry name" value="FlgD/Vpr_Ig-like"/>
</dbReference>
<feature type="domain" description="FlgD/Vpr Ig-like" evidence="1">
    <location>
        <begin position="136"/>
        <end position="204"/>
    </location>
</feature>
<gene>
    <name evidence="2" type="ORF">ACFL2Z_04810</name>
</gene>
<dbReference type="Proteomes" id="UP001594288">
    <property type="component" value="Unassembled WGS sequence"/>
</dbReference>
<dbReference type="Gene3D" id="2.60.40.680">
    <property type="match status" value="1"/>
</dbReference>
<dbReference type="Pfam" id="PF13860">
    <property type="entry name" value="FlgD_ig"/>
    <property type="match status" value="1"/>
</dbReference>
<dbReference type="SUPFAM" id="SSF49384">
    <property type="entry name" value="Carbohydrate-binding domain"/>
    <property type="match status" value="1"/>
</dbReference>
<dbReference type="CDD" id="cd08547">
    <property type="entry name" value="Type_II_cohesin"/>
    <property type="match status" value="1"/>
</dbReference>
<sequence>VSRVDGVVELALIVEGNEAFKGLSAEIEYDGGLEFVSAMPSEALLGGSRVMFMGGEVDGVVRVDFAALGGGVAIGGNGPVATLSFQTSGESGSSVRITSADARDVDNSLLLLELDSEVHVEPGMPLMFALRGNSPNPFTGSTEIHFDVPRDASVSLRIYNIQGQMVQTLVDGSVSAGRHSETWDGLDSQGRKVSTGVYFCEMQSGSFVATSKLMISR</sequence>
<organism evidence="2 3">
    <name type="scientific">Eiseniibacteriota bacterium</name>
    <dbReference type="NCBI Taxonomy" id="2212470"/>
    <lineage>
        <taxon>Bacteria</taxon>
        <taxon>Candidatus Eiseniibacteriota</taxon>
    </lineage>
</organism>
<keyword evidence="3" id="KW-1185">Reference proteome</keyword>
<dbReference type="NCBIfam" id="TIGR04183">
    <property type="entry name" value="Por_Secre_tail"/>
    <property type="match status" value="1"/>
</dbReference>
<dbReference type="InterPro" id="IPR026444">
    <property type="entry name" value="Secre_tail"/>
</dbReference>
<reference evidence="2 3" key="1">
    <citation type="submission" date="2024-09" db="EMBL/GenBank/DDBJ databases">
        <authorList>
            <person name="D'Angelo T."/>
        </authorList>
    </citation>
    <scope>NUCLEOTIDE SEQUENCE [LARGE SCALE GENOMIC DNA]</scope>
    <source>
        <strain evidence="2">SAG AM-311-F02</strain>
    </source>
</reference>
<protein>
    <submittedName>
        <fullName evidence="2">FlgD immunoglobulin-like domain containing protein</fullName>
    </submittedName>
</protein>
<proteinExistence type="predicted"/>
<accession>A0ABV6YQ79</accession>